<keyword evidence="3" id="KW-1185">Reference proteome</keyword>
<dbReference type="SUPFAM" id="SSF51261">
    <property type="entry name" value="Duplicated hybrid motif"/>
    <property type="match status" value="1"/>
</dbReference>
<dbReference type="OrthoDB" id="9801052at2"/>
<name>A0A4Q1BZ23_9BACT</name>
<dbReference type="Gene3D" id="2.70.70.10">
    <property type="entry name" value="Glucose Permease (Domain IIA)"/>
    <property type="match status" value="1"/>
</dbReference>
<dbReference type="InterPro" id="IPR011055">
    <property type="entry name" value="Dup_hybrid_motif"/>
</dbReference>
<protein>
    <submittedName>
        <fullName evidence="2">Peptidase M23</fullName>
    </submittedName>
</protein>
<reference evidence="2 3" key="1">
    <citation type="submission" date="2019-01" db="EMBL/GenBank/DDBJ databases">
        <title>Cytophagaceae bacterium strain CAR-16.</title>
        <authorList>
            <person name="Chen W.-M."/>
        </authorList>
    </citation>
    <scope>NUCLEOTIDE SEQUENCE [LARGE SCALE GENOMIC DNA]</scope>
    <source>
        <strain evidence="2 3">CAR-16</strain>
    </source>
</reference>
<dbReference type="InterPro" id="IPR016047">
    <property type="entry name" value="M23ase_b-sheet_dom"/>
</dbReference>
<dbReference type="PANTHER" id="PTHR21666">
    <property type="entry name" value="PEPTIDASE-RELATED"/>
    <property type="match status" value="1"/>
</dbReference>
<dbReference type="GO" id="GO:0004222">
    <property type="term" value="F:metalloendopeptidase activity"/>
    <property type="evidence" value="ECO:0007669"/>
    <property type="project" value="TreeGrafter"/>
</dbReference>
<accession>A0A4Q1BZ23</accession>
<gene>
    <name evidence="2" type="ORF">ESB04_07530</name>
</gene>
<evidence type="ECO:0000313" key="2">
    <source>
        <dbReference type="EMBL" id="RXK48800.1"/>
    </source>
</evidence>
<dbReference type="CDD" id="cd12797">
    <property type="entry name" value="M23_peptidase"/>
    <property type="match status" value="1"/>
</dbReference>
<dbReference type="PANTHER" id="PTHR21666:SF270">
    <property type="entry name" value="MUREIN HYDROLASE ACTIVATOR ENVC"/>
    <property type="match status" value="1"/>
</dbReference>
<feature type="domain" description="M23ase beta-sheet core" evidence="1">
    <location>
        <begin position="79"/>
        <end position="176"/>
    </location>
</feature>
<dbReference type="RefSeq" id="WP_129027124.1">
    <property type="nucleotide sequence ID" value="NZ_SDHY01000004.1"/>
</dbReference>
<sequence>MISHLFQSNPPISSFQPLDLSKNNTLLTKEIYQDLAQFSAFIQESLGDKKWGMGGYLEDRAIYEVYDNFETSVQDYRSIHLGIDIWAEAGTRVLCPLDGIIHSFQVNAGLGNYGPTIILEHDGLGEKCFSLYGHLAIADLEGLFPGQKILAGQVLAHLGTSAENGSWPPHLHFQWIRDLQGNVGDYPGVCSARDLAFYAHNCPDPMSIKLD</sequence>
<organism evidence="2 3">
    <name type="scientific">Aquirufa rosea</name>
    <dbReference type="NCBI Taxonomy" id="2509241"/>
    <lineage>
        <taxon>Bacteria</taxon>
        <taxon>Pseudomonadati</taxon>
        <taxon>Bacteroidota</taxon>
        <taxon>Cytophagia</taxon>
        <taxon>Cytophagales</taxon>
        <taxon>Flectobacillaceae</taxon>
        <taxon>Aquirufa</taxon>
    </lineage>
</organism>
<dbReference type="Proteomes" id="UP000289455">
    <property type="component" value="Unassembled WGS sequence"/>
</dbReference>
<dbReference type="AlphaFoldDB" id="A0A4Q1BZ23"/>
<dbReference type="Pfam" id="PF01551">
    <property type="entry name" value="Peptidase_M23"/>
    <property type="match status" value="1"/>
</dbReference>
<dbReference type="EMBL" id="SDHY01000004">
    <property type="protein sequence ID" value="RXK48800.1"/>
    <property type="molecule type" value="Genomic_DNA"/>
</dbReference>
<evidence type="ECO:0000259" key="1">
    <source>
        <dbReference type="Pfam" id="PF01551"/>
    </source>
</evidence>
<evidence type="ECO:0000313" key="3">
    <source>
        <dbReference type="Proteomes" id="UP000289455"/>
    </source>
</evidence>
<dbReference type="InterPro" id="IPR050570">
    <property type="entry name" value="Cell_wall_metabolism_enzyme"/>
</dbReference>
<comment type="caution">
    <text evidence="2">The sequence shown here is derived from an EMBL/GenBank/DDBJ whole genome shotgun (WGS) entry which is preliminary data.</text>
</comment>
<proteinExistence type="predicted"/>